<gene>
    <name evidence="3" type="ORF">C5167_012024</name>
</gene>
<dbReference type="PANTHER" id="PTHR33470">
    <property type="entry name" value="OS01G0164075 PROTEIN"/>
    <property type="match status" value="1"/>
</dbReference>
<evidence type="ECO:0000256" key="1">
    <source>
        <dbReference type="ARBA" id="ARBA00022729"/>
    </source>
</evidence>
<organism evidence="3 4">
    <name type="scientific">Papaver somniferum</name>
    <name type="common">Opium poppy</name>
    <dbReference type="NCBI Taxonomy" id="3469"/>
    <lineage>
        <taxon>Eukaryota</taxon>
        <taxon>Viridiplantae</taxon>
        <taxon>Streptophyta</taxon>
        <taxon>Embryophyta</taxon>
        <taxon>Tracheophyta</taxon>
        <taxon>Spermatophyta</taxon>
        <taxon>Magnoliopsida</taxon>
        <taxon>Ranunculales</taxon>
        <taxon>Papaveraceae</taxon>
        <taxon>Papaveroideae</taxon>
        <taxon>Papaver</taxon>
    </lineage>
</organism>
<keyword evidence="4" id="KW-1185">Reference proteome</keyword>
<dbReference type="STRING" id="3469.A0A4Y7IZI6"/>
<accession>A0A4Y7IZI6</accession>
<sequence length="218" mass="23788">MAVLNFNSSHLLVFSLVFMSLALYSADATPCGSTNDQKPGPPTNYGYGRKLREYVAPKPDSKSPYVALPKPSPKPEPYSIKSLTYSTQGIQGYIYCKSGAKLTPLEGAVARVTCIATDPYDNKAPFSTLSPETDGKGYFLAKLPLKVKGSLKLIKCKTFLYSSPSETCNIPIVIAKGDYQVPSACKVVPESKMNLCSVGPYAYTTPTMYKRADHSRHY</sequence>
<dbReference type="Proteomes" id="UP000316621">
    <property type="component" value="Chromosome 3"/>
</dbReference>
<reference evidence="3 4" key="1">
    <citation type="journal article" date="2018" name="Science">
        <title>The opium poppy genome and morphinan production.</title>
        <authorList>
            <person name="Guo L."/>
            <person name="Winzer T."/>
            <person name="Yang X."/>
            <person name="Li Y."/>
            <person name="Ning Z."/>
            <person name="He Z."/>
            <person name="Teodor R."/>
            <person name="Lu Y."/>
            <person name="Bowser T.A."/>
            <person name="Graham I.A."/>
            <person name="Ye K."/>
        </authorList>
    </citation>
    <scope>NUCLEOTIDE SEQUENCE [LARGE SCALE GENOMIC DNA]</scope>
    <source>
        <strain evidence="4">cv. HN1</strain>
        <tissue evidence="3">Leaves</tissue>
    </source>
</reference>
<dbReference type="GO" id="GO:0071944">
    <property type="term" value="C:cell periphery"/>
    <property type="evidence" value="ECO:0007669"/>
    <property type="project" value="TreeGrafter"/>
</dbReference>
<dbReference type="OrthoDB" id="1847243at2759"/>
<dbReference type="OMA" id="YEPEENV"/>
<proteinExistence type="predicted"/>
<evidence type="ECO:0000313" key="3">
    <source>
        <dbReference type="EMBL" id="RZC53172.1"/>
    </source>
</evidence>
<dbReference type="Pfam" id="PF01190">
    <property type="entry name" value="Pollen_Ole_e_1"/>
    <property type="match status" value="1"/>
</dbReference>
<dbReference type="PANTHER" id="PTHR33470:SF40">
    <property type="entry name" value="PROTEIN SEED AND ROOT HAIR PROTECTIVE PROTEIN"/>
    <property type="match status" value="1"/>
</dbReference>
<dbReference type="AlphaFoldDB" id="A0A4Y7IZI6"/>
<dbReference type="EMBL" id="CM010717">
    <property type="protein sequence ID" value="RZC53172.1"/>
    <property type="molecule type" value="Genomic_DNA"/>
</dbReference>
<evidence type="ECO:0008006" key="5">
    <source>
        <dbReference type="Google" id="ProtNLM"/>
    </source>
</evidence>
<feature type="chain" id="PRO_5021480632" description="Pollen Ole e 1 allergen and extensin family protein" evidence="2">
    <location>
        <begin position="29"/>
        <end position="218"/>
    </location>
</feature>
<protein>
    <recommendedName>
        <fullName evidence="5">Pollen Ole e 1 allergen and extensin family protein</fullName>
    </recommendedName>
</protein>
<dbReference type="Gramene" id="RZC53172">
    <property type="protein sequence ID" value="RZC53172"/>
    <property type="gene ID" value="C5167_012024"/>
</dbReference>
<evidence type="ECO:0000313" key="4">
    <source>
        <dbReference type="Proteomes" id="UP000316621"/>
    </source>
</evidence>
<evidence type="ECO:0000256" key="2">
    <source>
        <dbReference type="SAM" id="SignalP"/>
    </source>
</evidence>
<name>A0A4Y7IZI6_PAPSO</name>
<feature type="signal peptide" evidence="2">
    <location>
        <begin position="1"/>
        <end position="28"/>
    </location>
</feature>
<keyword evidence="1 2" id="KW-0732">Signal</keyword>